<organism evidence="3 4">
    <name type="scientific">Agrococcus jejuensis</name>
    <dbReference type="NCBI Taxonomy" id="399736"/>
    <lineage>
        <taxon>Bacteria</taxon>
        <taxon>Bacillati</taxon>
        <taxon>Actinomycetota</taxon>
        <taxon>Actinomycetes</taxon>
        <taxon>Micrococcales</taxon>
        <taxon>Microbacteriaceae</taxon>
        <taxon>Agrococcus</taxon>
    </lineage>
</organism>
<dbReference type="RefSeq" id="WP_231945132.1">
    <property type="nucleotide sequence ID" value="NZ_LT629695.1"/>
</dbReference>
<keyword evidence="4" id="KW-1185">Reference proteome</keyword>
<sequence length="171" mass="17469">MRDTTRIALHATAAIGGLVVVGGLVAAGIAWRLEPAWLQVLAVAAIAAAGTAHGASVVTIVFRVADPPASRLDAPGSEPRQQPDLAPPKNSMRGGWMIGVLERASTILAIAVAEPTIIAAIVAIKAVGRFGELAGDGQGAAARMRERFLVGSLASLTIAGLWGVAAWLLVR</sequence>
<evidence type="ECO:0000256" key="2">
    <source>
        <dbReference type="SAM" id="Phobius"/>
    </source>
</evidence>
<evidence type="ECO:0000313" key="4">
    <source>
        <dbReference type="Proteomes" id="UP000198822"/>
    </source>
</evidence>
<name>A0A1G8AJY2_9MICO</name>
<dbReference type="EMBL" id="LT629695">
    <property type="protein sequence ID" value="SDH21284.1"/>
    <property type="molecule type" value="Genomic_DNA"/>
</dbReference>
<dbReference type="Proteomes" id="UP000198822">
    <property type="component" value="Chromosome I"/>
</dbReference>
<gene>
    <name evidence="3" type="ORF">SAMN04489720_0420</name>
</gene>
<proteinExistence type="predicted"/>
<dbReference type="AlphaFoldDB" id="A0A1G8AJY2"/>
<feature type="transmembrane region" description="Helical" evidence="2">
    <location>
        <begin position="37"/>
        <end position="62"/>
    </location>
</feature>
<reference evidence="4" key="1">
    <citation type="submission" date="2016-10" db="EMBL/GenBank/DDBJ databases">
        <authorList>
            <person name="Varghese N."/>
            <person name="Submissions S."/>
        </authorList>
    </citation>
    <scope>NUCLEOTIDE SEQUENCE [LARGE SCALE GENOMIC DNA]</scope>
    <source>
        <strain evidence="4">DSM 22002</strain>
    </source>
</reference>
<keyword evidence="2" id="KW-1133">Transmembrane helix</keyword>
<keyword evidence="2" id="KW-0472">Membrane</keyword>
<feature type="transmembrane region" description="Helical" evidence="2">
    <location>
        <begin position="148"/>
        <end position="170"/>
    </location>
</feature>
<dbReference type="STRING" id="399736.SAMN04489720_0420"/>
<evidence type="ECO:0000313" key="3">
    <source>
        <dbReference type="EMBL" id="SDH21284.1"/>
    </source>
</evidence>
<feature type="transmembrane region" description="Helical" evidence="2">
    <location>
        <begin position="7"/>
        <end position="31"/>
    </location>
</feature>
<accession>A0A1G8AJY2</accession>
<feature type="region of interest" description="Disordered" evidence="1">
    <location>
        <begin position="71"/>
        <end position="91"/>
    </location>
</feature>
<evidence type="ECO:0000256" key="1">
    <source>
        <dbReference type="SAM" id="MobiDB-lite"/>
    </source>
</evidence>
<protein>
    <submittedName>
        <fullName evidence="3">Uncharacterized protein</fullName>
    </submittedName>
</protein>
<keyword evidence="2" id="KW-0812">Transmembrane</keyword>